<sequence>MVSADLARTSVGIIGNITALILFLSPVPTFFHIVKKGTVEQFSPVPYLATFVNCGMWVLYGLPSVHPHSLLVVTINGAGFLIETVYLLLFLIYCDRKQRIKVLLIMLAELVFLTVLTLLALTVAHTTKIRSDIVGSIAIVGNIMMYAAPLSVMKLVVATKSVEYMPFFLSLFSLLNGISWTVYALIRFDPYIVIPNGLGSLLGITQLILYATFYKSTKRQWAEKNATAEMGLAEMGQSVGSTKRSNVQSIMGGGRVAHPVLKGPSVVKELVIGAVLGLAAGGLWKMHHWNEQRKTRAFYDLLEKGEISVVVEEE</sequence>
<dbReference type="EMBL" id="CM042018">
    <property type="protein sequence ID" value="KAI3828764.1"/>
    <property type="molecule type" value="Genomic_DNA"/>
</dbReference>
<name>A0ACB9K912_9ASTR</name>
<gene>
    <name evidence="1" type="ORF">L1987_02874</name>
</gene>
<evidence type="ECO:0000313" key="2">
    <source>
        <dbReference type="Proteomes" id="UP001056120"/>
    </source>
</evidence>
<dbReference type="Proteomes" id="UP001056120">
    <property type="component" value="Linkage Group LG01"/>
</dbReference>
<organism evidence="1 2">
    <name type="scientific">Smallanthus sonchifolius</name>
    <dbReference type="NCBI Taxonomy" id="185202"/>
    <lineage>
        <taxon>Eukaryota</taxon>
        <taxon>Viridiplantae</taxon>
        <taxon>Streptophyta</taxon>
        <taxon>Embryophyta</taxon>
        <taxon>Tracheophyta</taxon>
        <taxon>Spermatophyta</taxon>
        <taxon>Magnoliopsida</taxon>
        <taxon>eudicotyledons</taxon>
        <taxon>Gunneridae</taxon>
        <taxon>Pentapetalae</taxon>
        <taxon>asterids</taxon>
        <taxon>campanulids</taxon>
        <taxon>Asterales</taxon>
        <taxon>Asteraceae</taxon>
        <taxon>Asteroideae</taxon>
        <taxon>Heliantheae alliance</taxon>
        <taxon>Millerieae</taxon>
        <taxon>Smallanthus</taxon>
    </lineage>
</organism>
<accession>A0ACB9K912</accession>
<reference evidence="2" key="1">
    <citation type="journal article" date="2022" name="Mol. Ecol. Resour.">
        <title>The genomes of chicory, endive, great burdock and yacon provide insights into Asteraceae palaeo-polyploidization history and plant inulin production.</title>
        <authorList>
            <person name="Fan W."/>
            <person name="Wang S."/>
            <person name="Wang H."/>
            <person name="Wang A."/>
            <person name="Jiang F."/>
            <person name="Liu H."/>
            <person name="Zhao H."/>
            <person name="Xu D."/>
            <person name="Zhang Y."/>
        </authorList>
    </citation>
    <scope>NUCLEOTIDE SEQUENCE [LARGE SCALE GENOMIC DNA]</scope>
    <source>
        <strain evidence="2">cv. Yunnan</strain>
    </source>
</reference>
<protein>
    <submittedName>
        <fullName evidence="1">Uncharacterized protein</fullName>
    </submittedName>
</protein>
<evidence type="ECO:0000313" key="1">
    <source>
        <dbReference type="EMBL" id="KAI3828764.1"/>
    </source>
</evidence>
<reference evidence="1 2" key="2">
    <citation type="journal article" date="2022" name="Mol. Ecol. Resour.">
        <title>The genomes of chicory, endive, great burdock and yacon provide insights into Asteraceae paleo-polyploidization history and plant inulin production.</title>
        <authorList>
            <person name="Fan W."/>
            <person name="Wang S."/>
            <person name="Wang H."/>
            <person name="Wang A."/>
            <person name="Jiang F."/>
            <person name="Liu H."/>
            <person name="Zhao H."/>
            <person name="Xu D."/>
            <person name="Zhang Y."/>
        </authorList>
    </citation>
    <scope>NUCLEOTIDE SEQUENCE [LARGE SCALE GENOMIC DNA]</scope>
    <source>
        <strain evidence="2">cv. Yunnan</strain>
        <tissue evidence="1">Leaves</tissue>
    </source>
</reference>
<keyword evidence="2" id="KW-1185">Reference proteome</keyword>
<comment type="caution">
    <text evidence="1">The sequence shown here is derived from an EMBL/GenBank/DDBJ whole genome shotgun (WGS) entry which is preliminary data.</text>
</comment>
<proteinExistence type="predicted"/>